<evidence type="ECO:0000313" key="3">
    <source>
        <dbReference type="Proteomes" id="UP000728185"/>
    </source>
</evidence>
<organism evidence="2 3">
    <name type="scientific">Fasciolopsis buskii</name>
    <dbReference type="NCBI Taxonomy" id="27845"/>
    <lineage>
        <taxon>Eukaryota</taxon>
        <taxon>Metazoa</taxon>
        <taxon>Spiralia</taxon>
        <taxon>Lophotrochozoa</taxon>
        <taxon>Platyhelminthes</taxon>
        <taxon>Trematoda</taxon>
        <taxon>Digenea</taxon>
        <taxon>Plagiorchiida</taxon>
        <taxon>Echinostomata</taxon>
        <taxon>Echinostomatoidea</taxon>
        <taxon>Fasciolidae</taxon>
        <taxon>Fasciolopsis</taxon>
    </lineage>
</organism>
<sequence>MSSNNAIVSRSNPTAAEYSYSMKSPSSQGDEEEYTESTPRSMQTRRNIIRPSPAQSDFTPIGRSTRKSVVTSYRLCESIDQVKYHIQCQLSEHLTQNDRDEFWARYLYCTYVDQEGNKLSFFCFVFFIAHWVNYSLG</sequence>
<reference evidence="2" key="1">
    <citation type="submission" date="2019-05" db="EMBL/GenBank/DDBJ databases">
        <title>Annotation for the trematode Fasciolopsis buski.</title>
        <authorList>
            <person name="Choi Y.-J."/>
        </authorList>
    </citation>
    <scope>NUCLEOTIDE SEQUENCE</scope>
    <source>
        <strain evidence="2">HT</strain>
        <tissue evidence="2">Whole worm</tissue>
    </source>
</reference>
<dbReference type="AlphaFoldDB" id="A0A8E0S7B7"/>
<feature type="region of interest" description="Disordered" evidence="1">
    <location>
        <begin position="1"/>
        <end position="63"/>
    </location>
</feature>
<keyword evidence="3" id="KW-1185">Reference proteome</keyword>
<comment type="caution">
    <text evidence="2">The sequence shown here is derived from an EMBL/GenBank/DDBJ whole genome shotgun (WGS) entry which is preliminary data.</text>
</comment>
<name>A0A8E0S7B7_9TREM</name>
<dbReference type="OrthoDB" id="10414800at2759"/>
<feature type="compositionally biased region" description="Polar residues" evidence="1">
    <location>
        <begin position="36"/>
        <end position="46"/>
    </location>
</feature>
<protein>
    <submittedName>
        <fullName evidence="2">Uncharacterized protein</fullName>
    </submittedName>
</protein>
<feature type="compositionally biased region" description="Polar residues" evidence="1">
    <location>
        <begin position="1"/>
        <end position="14"/>
    </location>
</feature>
<dbReference type="EMBL" id="LUCM01001442">
    <property type="protein sequence ID" value="KAA0198884.1"/>
    <property type="molecule type" value="Genomic_DNA"/>
</dbReference>
<evidence type="ECO:0000256" key="1">
    <source>
        <dbReference type="SAM" id="MobiDB-lite"/>
    </source>
</evidence>
<accession>A0A8E0S7B7</accession>
<gene>
    <name evidence="2" type="ORF">FBUS_04480</name>
</gene>
<evidence type="ECO:0000313" key="2">
    <source>
        <dbReference type="EMBL" id="KAA0198884.1"/>
    </source>
</evidence>
<dbReference type="Proteomes" id="UP000728185">
    <property type="component" value="Unassembled WGS sequence"/>
</dbReference>
<proteinExistence type="predicted"/>